<dbReference type="EMBL" id="JANPWB010000011">
    <property type="protein sequence ID" value="KAJ1123944.1"/>
    <property type="molecule type" value="Genomic_DNA"/>
</dbReference>
<evidence type="ECO:0000313" key="3">
    <source>
        <dbReference type="Proteomes" id="UP001066276"/>
    </source>
</evidence>
<keyword evidence="3" id="KW-1185">Reference proteome</keyword>
<sequence>MGVCRHTIPIHGGPTPRSVPISVGVGAQHRKGDQGPAEQAEKKNCWLPQQHREVLPAEGASAAARGGLPGLLPPLGACGVPGWDQAI</sequence>
<organism evidence="2 3">
    <name type="scientific">Pleurodeles waltl</name>
    <name type="common">Iberian ribbed newt</name>
    <dbReference type="NCBI Taxonomy" id="8319"/>
    <lineage>
        <taxon>Eukaryota</taxon>
        <taxon>Metazoa</taxon>
        <taxon>Chordata</taxon>
        <taxon>Craniata</taxon>
        <taxon>Vertebrata</taxon>
        <taxon>Euteleostomi</taxon>
        <taxon>Amphibia</taxon>
        <taxon>Batrachia</taxon>
        <taxon>Caudata</taxon>
        <taxon>Salamandroidea</taxon>
        <taxon>Salamandridae</taxon>
        <taxon>Pleurodelinae</taxon>
        <taxon>Pleurodeles</taxon>
    </lineage>
</organism>
<proteinExistence type="predicted"/>
<evidence type="ECO:0000313" key="2">
    <source>
        <dbReference type="EMBL" id="KAJ1123944.1"/>
    </source>
</evidence>
<name>A0AAV7P874_PLEWA</name>
<dbReference type="AlphaFoldDB" id="A0AAV7P874"/>
<reference evidence="2" key="1">
    <citation type="journal article" date="2022" name="bioRxiv">
        <title>Sequencing and chromosome-scale assembly of the giantPleurodeles waltlgenome.</title>
        <authorList>
            <person name="Brown T."/>
            <person name="Elewa A."/>
            <person name="Iarovenko S."/>
            <person name="Subramanian E."/>
            <person name="Araus A.J."/>
            <person name="Petzold A."/>
            <person name="Susuki M."/>
            <person name="Suzuki K.-i.T."/>
            <person name="Hayashi T."/>
            <person name="Toyoda A."/>
            <person name="Oliveira C."/>
            <person name="Osipova E."/>
            <person name="Leigh N.D."/>
            <person name="Simon A."/>
            <person name="Yun M.H."/>
        </authorList>
    </citation>
    <scope>NUCLEOTIDE SEQUENCE</scope>
    <source>
        <strain evidence="2">20211129_DDA</strain>
        <tissue evidence="2">Liver</tissue>
    </source>
</reference>
<accession>A0AAV7P874</accession>
<gene>
    <name evidence="2" type="ORF">NDU88_002411</name>
</gene>
<protein>
    <submittedName>
        <fullName evidence="2">Uncharacterized protein</fullName>
    </submittedName>
</protein>
<dbReference type="Proteomes" id="UP001066276">
    <property type="component" value="Chromosome 7"/>
</dbReference>
<comment type="caution">
    <text evidence="2">The sequence shown here is derived from an EMBL/GenBank/DDBJ whole genome shotgun (WGS) entry which is preliminary data.</text>
</comment>
<evidence type="ECO:0000256" key="1">
    <source>
        <dbReference type="SAM" id="MobiDB-lite"/>
    </source>
</evidence>
<feature type="region of interest" description="Disordered" evidence="1">
    <location>
        <begin position="1"/>
        <end position="40"/>
    </location>
</feature>